<evidence type="ECO:0000256" key="4">
    <source>
        <dbReference type="ARBA" id="ARBA00022723"/>
    </source>
</evidence>
<organism evidence="8 9">
    <name type="scientific">Spiribacter vilamensis</name>
    <dbReference type="NCBI Taxonomy" id="531306"/>
    <lineage>
        <taxon>Bacteria</taxon>
        <taxon>Pseudomonadati</taxon>
        <taxon>Pseudomonadota</taxon>
        <taxon>Gammaproteobacteria</taxon>
        <taxon>Chromatiales</taxon>
        <taxon>Ectothiorhodospiraceae</taxon>
        <taxon>Spiribacter</taxon>
    </lineage>
</organism>
<evidence type="ECO:0000313" key="8">
    <source>
        <dbReference type="EMBL" id="RZU97967.1"/>
    </source>
</evidence>
<proteinExistence type="inferred from homology"/>
<dbReference type="RefSeq" id="WP_130502321.1">
    <property type="nucleotide sequence ID" value="NZ_SHLI01000001.1"/>
</dbReference>
<dbReference type="Pfam" id="PF00348">
    <property type="entry name" value="polyprenyl_synt"/>
    <property type="match status" value="1"/>
</dbReference>
<keyword evidence="3 7" id="KW-0808">Transferase</keyword>
<dbReference type="GO" id="GO:0005737">
    <property type="term" value="C:cytoplasm"/>
    <property type="evidence" value="ECO:0007669"/>
    <property type="project" value="UniProtKB-ARBA"/>
</dbReference>
<evidence type="ECO:0000256" key="6">
    <source>
        <dbReference type="ARBA" id="ARBA00023229"/>
    </source>
</evidence>
<dbReference type="GO" id="GO:0004659">
    <property type="term" value="F:prenyltransferase activity"/>
    <property type="evidence" value="ECO:0007669"/>
    <property type="project" value="InterPro"/>
</dbReference>
<dbReference type="PROSITE" id="PS00444">
    <property type="entry name" value="POLYPRENYL_SYNTHASE_2"/>
    <property type="match status" value="1"/>
</dbReference>
<dbReference type="Proteomes" id="UP000292298">
    <property type="component" value="Unassembled WGS sequence"/>
</dbReference>
<dbReference type="OrthoDB" id="9805316at2"/>
<evidence type="ECO:0000256" key="1">
    <source>
        <dbReference type="ARBA" id="ARBA00001946"/>
    </source>
</evidence>
<dbReference type="InterPro" id="IPR053378">
    <property type="entry name" value="Prenyl_diphosphate_synthase"/>
</dbReference>
<dbReference type="PROSITE" id="PS00723">
    <property type="entry name" value="POLYPRENYL_SYNTHASE_1"/>
    <property type="match status" value="1"/>
</dbReference>
<dbReference type="GO" id="GO:0016114">
    <property type="term" value="P:terpenoid biosynthetic process"/>
    <property type="evidence" value="ECO:0007669"/>
    <property type="project" value="UniProtKB-ARBA"/>
</dbReference>
<dbReference type="SFLD" id="SFLDG01017">
    <property type="entry name" value="Polyprenyl_Transferase_Like"/>
    <property type="match status" value="1"/>
</dbReference>
<comment type="similarity">
    <text evidence="2 7">Belongs to the FPP/GGPP synthase family.</text>
</comment>
<dbReference type="NCBIfam" id="NF007877">
    <property type="entry name" value="PRK10581.1"/>
    <property type="match status" value="1"/>
</dbReference>
<gene>
    <name evidence="8" type="ORF">EV698_0203</name>
</gene>
<evidence type="ECO:0000313" key="9">
    <source>
        <dbReference type="Proteomes" id="UP000292298"/>
    </source>
</evidence>
<dbReference type="SUPFAM" id="SSF48576">
    <property type="entry name" value="Terpenoid synthases"/>
    <property type="match status" value="1"/>
</dbReference>
<dbReference type="SFLD" id="SFLDS00005">
    <property type="entry name" value="Isoprenoid_Synthase_Type_I"/>
    <property type="match status" value="1"/>
</dbReference>
<sequence>MASLSDSLTQARARVEAVLDQALPDATLAPERLHEAMRYAALAPGKRLRPFLVYQAGLLFDAIDTDLDSPACAVEMIHAYSLIHDDLPAMDDDDLRRGQPTCHRAFDESTAILAGDALQTLAFQRIAETGPANAERRIRMIATLAEAVGSRGMAGGQALDLGAVRHRIDVTELETMHRHKTGALILASLRLGSLGAVDGPDADQHSALDHYGQCIGLAFQVQDDILDVTGDSRDTGKARGADARREKPTYPGLMGLEASQRFARHLRDEAIQAMETFGPRADTLRSLADYIISRER</sequence>
<comment type="caution">
    <text evidence="8">The sequence shown here is derived from an EMBL/GenBank/DDBJ whole genome shotgun (WGS) entry which is preliminary data.</text>
</comment>
<dbReference type="EMBL" id="SHLI01000001">
    <property type="protein sequence ID" value="RZU97967.1"/>
    <property type="molecule type" value="Genomic_DNA"/>
</dbReference>
<keyword evidence="4" id="KW-0479">Metal-binding</keyword>
<dbReference type="FunFam" id="1.10.600.10:FF:000001">
    <property type="entry name" value="Geranylgeranyl diphosphate synthase"/>
    <property type="match status" value="1"/>
</dbReference>
<keyword evidence="9" id="KW-1185">Reference proteome</keyword>
<name>A0A4Q8CYK1_9GAMM</name>
<keyword evidence="5" id="KW-0460">Magnesium</keyword>
<dbReference type="InterPro" id="IPR000092">
    <property type="entry name" value="Polyprenyl_synt"/>
</dbReference>
<dbReference type="NCBIfam" id="NF045485">
    <property type="entry name" value="FPPsyn"/>
    <property type="match status" value="1"/>
</dbReference>
<dbReference type="CDD" id="cd00685">
    <property type="entry name" value="Trans_IPPS_HT"/>
    <property type="match status" value="1"/>
</dbReference>
<reference evidence="8 9" key="1">
    <citation type="submission" date="2019-02" db="EMBL/GenBank/DDBJ databases">
        <title>Genomic Encyclopedia of Type Strains, Phase IV (KMG-IV): sequencing the most valuable type-strain genomes for metagenomic binning, comparative biology and taxonomic classification.</title>
        <authorList>
            <person name="Goeker M."/>
        </authorList>
    </citation>
    <scope>NUCLEOTIDE SEQUENCE [LARGE SCALE GENOMIC DNA]</scope>
    <source>
        <strain evidence="8 9">DSM 21056</strain>
    </source>
</reference>
<comment type="cofactor">
    <cofactor evidence="1">
        <name>Mg(2+)</name>
        <dbReference type="ChEBI" id="CHEBI:18420"/>
    </cofactor>
</comment>
<dbReference type="GO" id="GO:0008654">
    <property type="term" value="P:phospholipid biosynthetic process"/>
    <property type="evidence" value="ECO:0007669"/>
    <property type="project" value="UniProtKB-ARBA"/>
</dbReference>
<dbReference type="GO" id="GO:0046872">
    <property type="term" value="F:metal ion binding"/>
    <property type="evidence" value="ECO:0007669"/>
    <property type="project" value="UniProtKB-KW"/>
</dbReference>
<dbReference type="PANTHER" id="PTHR43281:SF1">
    <property type="entry name" value="FARNESYL DIPHOSPHATE SYNTHASE"/>
    <property type="match status" value="1"/>
</dbReference>
<evidence type="ECO:0000256" key="7">
    <source>
        <dbReference type="RuleBase" id="RU004466"/>
    </source>
</evidence>
<protein>
    <submittedName>
        <fullName evidence="8">Farnesyl-diphosphate synthase</fullName>
    </submittedName>
</protein>
<evidence type="ECO:0000256" key="5">
    <source>
        <dbReference type="ARBA" id="ARBA00022842"/>
    </source>
</evidence>
<accession>A0A4Q8CYK1</accession>
<evidence type="ECO:0000256" key="2">
    <source>
        <dbReference type="ARBA" id="ARBA00006706"/>
    </source>
</evidence>
<dbReference type="PANTHER" id="PTHR43281">
    <property type="entry name" value="FARNESYL DIPHOSPHATE SYNTHASE"/>
    <property type="match status" value="1"/>
</dbReference>
<dbReference type="InterPro" id="IPR008949">
    <property type="entry name" value="Isoprenoid_synthase_dom_sf"/>
</dbReference>
<evidence type="ECO:0000256" key="3">
    <source>
        <dbReference type="ARBA" id="ARBA00022679"/>
    </source>
</evidence>
<keyword evidence="6" id="KW-0414">Isoprene biosynthesis</keyword>
<dbReference type="Gene3D" id="1.10.600.10">
    <property type="entry name" value="Farnesyl Diphosphate Synthase"/>
    <property type="match status" value="1"/>
</dbReference>
<dbReference type="InterPro" id="IPR033749">
    <property type="entry name" value="Polyprenyl_synt_CS"/>
</dbReference>
<dbReference type="AlphaFoldDB" id="A0A4Q8CYK1"/>